<keyword evidence="3" id="KW-0378">Hydrolase</keyword>
<organism evidence="7 8">
    <name type="scientific">Phorcysia thermohydrogeniphila</name>
    <dbReference type="NCBI Taxonomy" id="936138"/>
    <lineage>
        <taxon>Bacteria</taxon>
        <taxon>Pseudomonadati</taxon>
        <taxon>Aquificota</taxon>
        <taxon>Aquificia</taxon>
        <taxon>Desulfurobacteriales</taxon>
        <taxon>Desulfurobacteriaceae</taxon>
        <taxon>Phorcysia</taxon>
    </lineage>
</organism>
<dbReference type="GO" id="GO:0004176">
    <property type="term" value="F:ATP-dependent peptidase activity"/>
    <property type="evidence" value="ECO:0007669"/>
    <property type="project" value="InterPro"/>
</dbReference>
<evidence type="ECO:0000256" key="3">
    <source>
        <dbReference type="ARBA" id="ARBA00022801"/>
    </source>
</evidence>
<dbReference type="OrthoDB" id="9764363at2"/>
<dbReference type="InterPro" id="IPR001907">
    <property type="entry name" value="ClpP"/>
</dbReference>
<evidence type="ECO:0000256" key="1">
    <source>
        <dbReference type="ARBA" id="ARBA00008683"/>
    </source>
</evidence>
<dbReference type="RefSeq" id="WP_132524767.1">
    <property type="nucleotide sequence ID" value="NZ_SMFV01000001.1"/>
</dbReference>
<evidence type="ECO:0000256" key="4">
    <source>
        <dbReference type="ARBA" id="ARBA00022825"/>
    </source>
</evidence>
<keyword evidence="5" id="KW-0812">Transmembrane</keyword>
<dbReference type="InterPro" id="IPR004635">
    <property type="entry name" value="Pept_S49_SppA"/>
</dbReference>
<dbReference type="AlphaFoldDB" id="A0A4R1GEE6"/>
<accession>A0A4R1GEE6</accession>
<reference evidence="7 8" key="1">
    <citation type="submission" date="2019-03" db="EMBL/GenBank/DDBJ databases">
        <title>Genomic Encyclopedia of Archaeal and Bacterial Type Strains, Phase II (KMG-II): from individual species to whole genera.</title>
        <authorList>
            <person name="Goeker M."/>
        </authorList>
    </citation>
    <scope>NUCLEOTIDE SEQUENCE [LARGE SCALE GENOMIC DNA]</scope>
    <source>
        <strain evidence="7 8">DSM 24425</strain>
    </source>
</reference>
<dbReference type="NCBIfam" id="TIGR00706">
    <property type="entry name" value="SppA_dom"/>
    <property type="match status" value="1"/>
</dbReference>
<keyword evidence="5" id="KW-1133">Transmembrane helix</keyword>
<evidence type="ECO:0000259" key="6">
    <source>
        <dbReference type="Pfam" id="PF01343"/>
    </source>
</evidence>
<feature type="transmembrane region" description="Helical" evidence="5">
    <location>
        <begin position="7"/>
        <end position="28"/>
    </location>
</feature>
<name>A0A4R1GEE6_9BACT</name>
<gene>
    <name evidence="7" type="ORF">CLV27_0129</name>
</gene>
<evidence type="ECO:0000313" key="7">
    <source>
        <dbReference type="EMBL" id="TCK06328.1"/>
    </source>
</evidence>
<dbReference type="PRINTS" id="PR00127">
    <property type="entry name" value="CLPPROTEASEP"/>
</dbReference>
<dbReference type="InterPro" id="IPR029045">
    <property type="entry name" value="ClpP/crotonase-like_dom_sf"/>
</dbReference>
<proteinExistence type="inferred from homology"/>
<dbReference type="PANTHER" id="PTHR42987">
    <property type="entry name" value="PEPTIDASE S49"/>
    <property type="match status" value="1"/>
</dbReference>
<dbReference type="Pfam" id="PF01343">
    <property type="entry name" value="Peptidase_S49"/>
    <property type="match status" value="1"/>
</dbReference>
<feature type="domain" description="Peptidase S49" evidence="6">
    <location>
        <begin position="95"/>
        <end position="243"/>
    </location>
</feature>
<comment type="similarity">
    <text evidence="1">Belongs to the peptidase S49 family.</text>
</comment>
<dbReference type="SUPFAM" id="SSF52096">
    <property type="entry name" value="ClpP/crotonase"/>
    <property type="match status" value="1"/>
</dbReference>
<evidence type="ECO:0000256" key="5">
    <source>
        <dbReference type="SAM" id="Phobius"/>
    </source>
</evidence>
<dbReference type="InterPro" id="IPR002142">
    <property type="entry name" value="Peptidase_S49"/>
</dbReference>
<sequence length="292" mass="32118">MGKIRAFFMTLGVIFFALIVFTITKVLFLPETSITGNKIGVVRVEGVISSSERYIKLLNQLEKNKSVKAIVLRVNSPGGVVGACQEIHDKVEEITKKKPVVVSMGSVAASGGLYISVPATKIVANPGTITGSIGVILQTYNVKELADKWGIKVVTVKSGKFKDLLNPFKEPKKEDLKVLQELINDSYMQFVEAVAKGRKLPIEKVKEIADGRVFTGRKAKEIGLVDELGNFERAIEIAKELAKAPDAKVYEVKPKKTLLQKLIGEETKETLSTIVRILNGQVKSFNLMYLLN</sequence>
<dbReference type="CDD" id="cd07023">
    <property type="entry name" value="S49_Sppa_N_C"/>
    <property type="match status" value="1"/>
</dbReference>
<keyword evidence="4" id="KW-0720">Serine protease</keyword>
<dbReference type="Proteomes" id="UP000295777">
    <property type="component" value="Unassembled WGS sequence"/>
</dbReference>
<keyword evidence="5" id="KW-0472">Membrane</keyword>
<dbReference type="GO" id="GO:0006508">
    <property type="term" value="P:proteolysis"/>
    <property type="evidence" value="ECO:0007669"/>
    <property type="project" value="UniProtKB-KW"/>
</dbReference>
<dbReference type="EMBL" id="SMFV01000001">
    <property type="protein sequence ID" value="TCK06328.1"/>
    <property type="molecule type" value="Genomic_DNA"/>
</dbReference>
<protein>
    <submittedName>
        <fullName evidence="7">Protease-4</fullName>
    </submittedName>
</protein>
<dbReference type="GO" id="GO:0004252">
    <property type="term" value="F:serine-type endopeptidase activity"/>
    <property type="evidence" value="ECO:0007669"/>
    <property type="project" value="InterPro"/>
</dbReference>
<comment type="caution">
    <text evidence="7">The sequence shown here is derived from an EMBL/GenBank/DDBJ whole genome shotgun (WGS) entry which is preliminary data.</text>
</comment>
<dbReference type="InterPro" id="IPR047272">
    <property type="entry name" value="S49_SppA_C"/>
</dbReference>
<evidence type="ECO:0000256" key="2">
    <source>
        <dbReference type="ARBA" id="ARBA00022670"/>
    </source>
</evidence>
<keyword evidence="8" id="KW-1185">Reference proteome</keyword>
<evidence type="ECO:0000313" key="8">
    <source>
        <dbReference type="Proteomes" id="UP000295777"/>
    </source>
</evidence>
<dbReference type="PANTHER" id="PTHR42987:SF7">
    <property type="entry name" value="SIGNAL PEPTIDE PEPTIDASE SPPA-RELATED"/>
    <property type="match status" value="1"/>
</dbReference>
<dbReference type="Gene3D" id="3.90.226.10">
    <property type="entry name" value="2-enoyl-CoA Hydratase, Chain A, domain 1"/>
    <property type="match status" value="2"/>
</dbReference>
<keyword evidence="2 7" id="KW-0645">Protease</keyword>